<accession>A0A2T0BN34</accession>
<feature type="transmembrane region" description="Helical" evidence="1">
    <location>
        <begin position="96"/>
        <end position="117"/>
    </location>
</feature>
<feature type="transmembrane region" description="Helical" evidence="1">
    <location>
        <begin position="163"/>
        <end position="184"/>
    </location>
</feature>
<dbReference type="PANTHER" id="PTHR34978:SF3">
    <property type="entry name" value="SLR0241 PROTEIN"/>
    <property type="match status" value="1"/>
</dbReference>
<dbReference type="PANTHER" id="PTHR34978">
    <property type="entry name" value="POSSIBLE SENSOR-TRANSDUCER PROTEIN BLAR"/>
    <property type="match status" value="1"/>
</dbReference>
<evidence type="ECO:0000256" key="1">
    <source>
        <dbReference type="SAM" id="Phobius"/>
    </source>
</evidence>
<feature type="transmembrane region" description="Helical" evidence="1">
    <location>
        <begin position="302"/>
        <end position="321"/>
    </location>
</feature>
<keyword evidence="1" id="KW-1133">Transmembrane helix</keyword>
<dbReference type="EMBL" id="PVXP01000019">
    <property type="protein sequence ID" value="PRR85298.1"/>
    <property type="molecule type" value="Genomic_DNA"/>
</dbReference>
<feature type="domain" description="Peptidase M56" evidence="2">
    <location>
        <begin position="15"/>
        <end position="287"/>
    </location>
</feature>
<evidence type="ECO:0000259" key="3">
    <source>
        <dbReference type="Pfam" id="PF21398"/>
    </source>
</evidence>
<feature type="domain" description="Putative peptidoglycan-binding" evidence="3">
    <location>
        <begin position="357"/>
        <end position="396"/>
    </location>
</feature>
<dbReference type="Pfam" id="PF05569">
    <property type="entry name" value="Peptidase_M56"/>
    <property type="match status" value="1"/>
</dbReference>
<organism evidence="4 5">
    <name type="scientific">Clostridium luticellarii</name>
    <dbReference type="NCBI Taxonomy" id="1691940"/>
    <lineage>
        <taxon>Bacteria</taxon>
        <taxon>Bacillati</taxon>
        <taxon>Bacillota</taxon>
        <taxon>Clostridia</taxon>
        <taxon>Eubacteriales</taxon>
        <taxon>Clostridiaceae</taxon>
        <taxon>Clostridium</taxon>
    </lineage>
</organism>
<evidence type="ECO:0000259" key="2">
    <source>
        <dbReference type="Pfam" id="PF05569"/>
    </source>
</evidence>
<dbReference type="CDD" id="cd07341">
    <property type="entry name" value="M56_BlaR1_MecR1_like"/>
    <property type="match status" value="1"/>
</dbReference>
<keyword evidence="1" id="KW-0812">Transmembrane</keyword>
<keyword evidence="1" id="KW-0472">Membrane</keyword>
<evidence type="ECO:0000313" key="4">
    <source>
        <dbReference type="EMBL" id="PRR85298.1"/>
    </source>
</evidence>
<keyword evidence="5" id="KW-1185">Reference proteome</keyword>
<feature type="transmembrane region" description="Helical" evidence="1">
    <location>
        <begin position="204"/>
        <end position="226"/>
    </location>
</feature>
<proteinExistence type="predicted"/>
<dbReference type="Proteomes" id="UP000237798">
    <property type="component" value="Unassembled WGS sequence"/>
</dbReference>
<dbReference type="InterPro" id="IPR052173">
    <property type="entry name" value="Beta-lactam_resp_regulator"/>
</dbReference>
<dbReference type="Pfam" id="PF21398">
    <property type="entry name" value="PG_binding_5"/>
    <property type="match status" value="1"/>
</dbReference>
<dbReference type="AlphaFoldDB" id="A0A2T0BN34"/>
<name>A0A2T0BN34_9CLOT</name>
<dbReference type="InterPro" id="IPR008756">
    <property type="entry name" value="Peptidase_M56"/>
</dbReference>
<dbReference type="InterPro" id="IPR048807">
    <property type="entry name" value="PG-bd"/>
</dbReference>
<feature type="transmembrane region" description="Helical" evidence="1">
    <location>
        <begin position="45"/>
        <end position="63"/>
    </location>
</feature>
<gene>
    <name evidence="4" type="primary">blaR1_2</name>
    <name evidence="4" type="ORF">CLLU_16740</name>
</gene>
<sequence>MDKEQVIYMRDIFLEVLRTSLLTGILILGIIITKDKFLAKYSHKFNYFLAVMVIIRMLLVISVKLDININENDTAYYKVIYNLTQSHLNNINTVDYIYIAMLIWIIGSTGVLLYYIYFQGKFYFKVRNNMTSVKNTRILQILIDEKKNFNINKNIKIKIVKGIFSPAVIGILNSTIILPAQQFSNNDIKWILRHELIHFKRKDNIMKLLMILSISLHWFNPLIYIFRKFFNEQCELSCDEAVISRSKIEDIKEYALLLVKSARYRNKLEISIMSSQLTDKKVNITKRRIENMLNLKSRKKGMAAAAILLSVIGGSLFALNINEVSATASQNNTNNVAEKNFNQSNDNYKGKKPAARRSATIKLETYTYKDAPEELRKQHEENCKAVNKEVKDSDIIGKFVSVVWNE</sequence>
<comment type="caution">
    <text evidence="4">The sequence shown here is derived from an EMBL/GenBank/DDBJ whole genome shotgun (WGS) entry which is preliminary data.</text>
</comment>
<feature type="transmembrane region" description="Helical" evidence="1">
    <location>
        <begin position="12"/>
        <end position="33"/>
    </location>
</feature>
<reference evidence="4 5" key="1">
    <citation type="submission" date="2018-03" db="EMBL/GenBank/DDBJ databases">
        <title>Genome sequence of Clostridium luticellarii DSM 29923.</title>
        <authorList>
            <person name="Poehlein A."/>
            <person name="Daniel R."/>
        </authorList>
    </citation>
    <scope>NUCLEOTIDE SEQUENCE [LARGE SCALE GENOMIC DNA]</scope>
    <source>
        <strain evidence="4 5">DSM 29923</strain>
    </source>
</reference>
<protein>
    <submittedName>
        <fullName evidence="4">Regulatory protein BlaR1</fullName>
    </submittedName>
</protein>
<evidence type="ECO:0000313" key="5">
    <source>
        <dbReference type="Proteomes" id="UP000237798"/>
    </source>
</evidence>